<dbReference type="GO" id="GO:0042910">
    <property type="term" value="F:xenobiotic transmembrane transporter activity"/>
    <property type="evidence" value="ECO:0007669"/>
    <property type="project" value="TreeGrafter"/>
</dbReference>
<dbReference type="RefSeq" id="WP_338605383.1">
    <property type="nucleotide sequence ID" value="NZ_AP028679.1"/>
</dbReference>
<dbReference type="PRINTS" id="PR00702">
    <property type="entry name" value="ACRIFLAVINRP"/>
</dbReference>
<feature type="transmembrane region" description="Helical" evidence="1">
    <location>
        <begin position="364"/>
        <end position="383"/>
    </location>
</feature>
<dbReference type="SUPFAM" id="SSF82714">
    <property type="entry name" value="Multidrug efflux transporter AcrB TolC docking domain, DN and DC subdomains"/>
    <property type="match status" value="2"/>
</dbReference>
<dbReference type="SUPFAM" id="SSF82693">
    <property type="entry name" value="Multidrug efflux transporter AcrB pore domain, PN1, PN2, PC1 and PC2 subdomains"/>
    <property type="match status" value="3"/>
</dbReference>
<sequence>MPVNPSQPEEPRLGLMARLVRPFVTGQLSVLLMILAVALGATAVMLTPREEEPQIVVPLADVMVSAPGADAAEVERLVTTPLERLLWQIDGVEHVYSMARQGQAVVTVRFFVGEDRERSLVKLYNKIAMNTDQVPTLVTGWVVKPVEIDDVPIITLTLHSARYSDYELRRMAEEMLFYLSQVPDISRSDIVGGRPRQLRVELSPQALAAHGLTALAVQRALSGADSAALAGSFDQAGQNYQLTSDSFLTNARQVGELVVGVHQGRPVYLRDVAHIIDGPAEPGTYSRIGFGRLWLKDQGLPMGRPPENAVTIALAKKRGTNAVSVAQDILDQAETLKRKILPAGVGLTVTRNYGHTAQTKSDELMNSLFFAVLTVVALLAFTLGWREALIVAIAVPLSFAMALFVNYLFGYTINRVTMFALILSLGLVVDDPITNVDNIQRHIRMGRRKPLDATLVAVNEVMPPVIMSTLAIIVSFAPMFFITGMMGPYMAPMAANVPLTVTFSTLWALTVVPWLSYRLLKGLAPSGSQREAEPVPARELTSPLLRRVYAAGVRPFLEHRWLRWALGLGIVAALLASVMLVALRQVPVKMLPFDNKNEFQLVLDLPEGTTLESTDRAVRAFEDYLAGVPEVVDFTSTVGTASPMDFNGMVRHYYLRRGGNVADIRVNLVPKERREQQSHEIMLRLRADLTDIARRHGVNLKLVELPPGPPVLATVVAEVYGRPGTPYADLVKGAALVRKVMGAEDLVVDIDDSTEAVRPRWDFVVDKEKAGLHGVSTERIIQTLRLALGGVQPATVHLAHERQPLPVRLILPRLARSSLEELSQLPLATAQGGSVPLGELGRFQQMDSEQPVMHKDLRPVVMVYSELAGRSPATAILDLQDKLAREKLPPGVQVSWDGEGEWHITLRVFRDLGLAFGAALVGIFILLVVQTGSFLVPPLLMVAIPLTLLGIMPGFWLLNLIGGSPVAGLPNPIFFTATSMIGMIALGGIVIRNSVVLIEFVHNELDEGLSFQEAILASGAVRFRPIILTAATTALGAWPITLDPIFSGLAWALIFGLAASTAFSLLVVPVAYYALYRKKLGSSPAA</sequence>
<dbReference type="InterPro" id="IPR027463">
    <property type="entry name" value="AcrB_DN_DC_subdom"/>
</dbReference>
<feature type="transmembrane region" description="Helical" evidence="1">
    <location>
        <begin position="494"/>
        <end position="515"/>
    </location>
</feature>
<feature type="transmembrane region" description="Helical" evidence="1">
    <location>
        <begin position="389"/>
        <end position="409"/>
    </location>
</feature>
<dbReference type="PANTHER" id="PTHR32063:SF16">
    <property type="entry name" value="CATION EFFLUX SYSTEM (ACRB_ACRD_ACRF FAMILY)"/>
    <property type="match status" value="1"/>
</dbReference>
<dbReference type="Gene3D" id="3.30.2090.10">
    <property type="entry name" value="Multidrug efflux transporter AcrB TolC docking domain, DN and DC subdomains"/>
    <property type="match status" value="2"/>
</dbReference>
<feature type="transmembrane region" description="Helical" evidence="1">
    <location>
        <begin position="461"/>
        <end position="482"/>
    </location>
</feature>
<dbReference type="Pfam" id="PF00873">
    <property type="entry name" value="ACR_tran"/>
    <property type="match status" value="1"/>
</dbReference>
<proteinExistence type="predicted"/>
<feature type="transmembrane region" description="Helical" evidence="1">
    <location>
        <begin position="973"/>
        <end position="991"/>
    </location>
</feature>
<feature type="transmembrane region" description="Helical" evidence="1">
    <location>
        <begin position="20"/>
        <end position="46"/>
    </location>
</feature>
<keyword evidence="1" id="KW-1133">Transmembrane helix</keyword>
<feature type="transmembrane region" description="Helical" evidence="1">
    <location>
        <begin position="939"/>
        <end position="961"/>
    </location>
</feature>
<dbReference type="AlphaFoldDB" id="A0AAU9EK71"/>
<reference evidence="3" key="1">
    <citation type="journal article" date="2023" name="Arch. Microbiol.">
        <title>Desulfoferula mesophilus gen. nov. sp. nov., a mesophilic sulfate-reducing bacterium isolated from a brackish lake sediment.</title>
        <authorList>
            <person name="Watanabe T."/>
            <person name="Yabe T."/>
            <person name="Tsuji J.M."/>
            <person name="Fukui M."/>
        </authorList>
    </citation>
    <scope>NUCLEOTIDE SEQUENCE [LARGE SCALE GENOMIC DNA]</scope>
    <source>
        <strain evidence="3">12FAK</strain>
    </source>
</reference>
<evidence type="ECO:0000256" key="1">
    <source>
        <dbReference type="SAM" id="Phobius"/>
    </source>
</evidence>
<keyword evidence="1" id="KW-0812">Transmembrane</keyword>
<dbReference type="KEGG" id="dmp:FAK_06950"/>
<dbReference type="GO" id="GO:0005886">
    <property type="term" value="C:plasma membrane"/>
    <property type="evidence" value="ECO:0007669"/>
    <property type="project" value="TreeGrafter"/>
</dbReference>
<keyword evidence="1" id="KW-0472">Membrane</keyword>
<dbReference type="SUPFAM" id="SSF82866">
    <property type="entry name" value="Multidrug efflux transporter AcrB transmembrane domain"/>
    <property type="match status" value="2"/>
</dbReference>
<organism evidence="2 3">
    <name type="scientific">Desulfoferula mesophila</name>
    <dbReference type="NCBI Taxonomy" id="3058419"/>
    <lineage>
        <taxon>Bacteria</taxon>
        <taxon>Pseudomonadati</taxon>
        <taxon>Thermodesulfobacteriota</taxon>
        <taxon>Desulfarculia</taxon>
        <taxon>Desulfarculales</taxon>
        <taxon>Desulfarculaceae</taxon>
        <taxon>Desulfoferula</taxon>
    </lineage>
</organism>
<dbReference type="Gene3D" id="3.30.70.1430">
    <property type="entry name" value="Multidrug efflux transporter AcrB pore domain"/>
    <property type="match status" value="2"/>
</dbReference>
<dbReference type="PANTHER" id="PTHR32063">
    <property type="match status" value="1"/>
</dbReference>
<feature type="transmembrane region" description="Helical" evidence="1">
    <location>
        <begin position="561"/>
        <end position="583"/>
    </location>
</feature>
<gene>
    <name evidence="2" type="ORF">FAK_06950</name>
</gene>
<evidence type="ECO:0000313" key="3">
    <source>
        <dbReference type="Proteomes" id="UP001366166"/>
    </source>
</evidence>
<protein>
    <submittedName>
        <fullName evidence="2">Acriflavine resistance protein B</fullName>
    </submittedName>
</protein>
<name>A0AAU9EK71_9BACT</name>
<dbReference type="Gene3D" id="1.20.1640.10">
    <property type="entry name" value="Multidrug efflux transporter AcrB transmembrane domain"/>
    <property type="match status" value="2"/>
</dbReference>
<dbReference type="Proteomes" id="UP001366166">
    <property type="component" value="Chromosome"/>
</dbReference>
<dbReference type="Gene3D" id="3.30.70.1320">
    <property type="entry name" value="Multidrug efflux transporter AcrB pore domain like"/>
    <property type="match status" value="1"/>
</dbReference>
<dbReference type="EMBL" id="AP028679">
    <property type="protein sequence ID" value="BEQ13629.1"/>
    <property type="molecule type" value="Genomic_DNA"/>
</dbReference>
<dbReference type="InterPro" id="IPR001036">
    <property type="entry name" value="Acrflvin-R"/>
</dbReference>
<keyword evidence="3" id="KW-1185">Reference proteome</keyword>
<feature type="transmembrane region" description="Helical" evidence="1">
    <location>
        <begin position="912"/>
        <end position="933"/>
    </location>
</feature>
<dbReference type="Gene3D" id="3.30.70.1440">
    <property type="entry name" value="Multidrug efflux transporter AcrB pore domain"/>
    <property type="match status" value="1"/>
</dbReference>
<accession>A0AAU9EK71</accession>
<feature type="transmembrane region" description="Helical" evidence="1">
    <location>
        <begin position="1049"/>
        <end position="1075"/>
    </location>
</feature>
<evidence type="ECO:0000313" key="2">
    <source>
        <dbReference type="EMBL" id="BEQ13629.1"/>
    </source>
</evidence>